<name>A0AAU6VZ58_9VIRU</name>
<protein>
    <submittedName>
        <fullName evidence="1">Uncharacterized protein</fullName>
    </submittedName>
</protein>
<organism evidence="1">
    <name type="scientific">Propionibacterium phage Philemon</name>
    <dbReference type="NCBI Taxonomy" id="3141823"/>
    <lineage>
        <taxon>Viruses</taxon>
        <taxon>Monodnaviria</taxon>
        <taxon>Loebvirae</taxon>
        <taxon>Hofneiviricota</taxon>
        <taxon>Faserviricetes</taxon>
        <taxon>Tubulavirales</taxon>
        <taxon>Paulinoviridae</taxon>
        <taxon>Bifilivirus</taxon>
        <taxon>Bifilivirus philemonii</taxon>
    </lineage>
</organism>
<dbReference type="EMBL" id="PP693361">
    <property type="protein sequence ID" value="XAG93426.1"/>
    <property type="molecule type" value="Genomic_DNA"/>
</dbReference>
<accession>A0AAU6VZ58</accession>
<proteinExistence type="predicted"/>
<sequence length="39" mass="4392">MFAWLIDVVPVGVWSRLGMVLVICAVVEEVRWHVLAVKA</sequence>
<evidence type="ECO:0000313" key="1">
    <source>
        <dbReference type="EMBL" id="XAG93426.1"/>
    </source>
</evidence>
<reference evidence="1" key="1">
    <citation type="submission" date="2024-04" db="EMBL/GenBank/DDBJ databases">
        <authorList>
            <person name="Deptula P."/>
        </authorList>
    </citation>
    <scope>NUCLEOTIDE SEQUENCE</scope>
</reference>